<feature type="domain" description="Transposase (putative) YhgA-like" evidence="1">
    <location>
        <begin position="34"/>
        <end position="222"/>
    </location>
</feature>
<accession>A0A7K1UT61</accession>
<gene>
    <name evidence="2" type="ORF">GPX89_09855</name>
</gene>
<evidence type="ECO:0000259" key="1">
    <source>
        <dbReference type="Pfam" id="PF04754"/>
    </source>
</evidence>
<evidence type="ECO:0000313" key="2">
    <source>
        <dbReference type="EMBL" id="MVU77542.1"/>
    </source>
</evidence>
<dbReference type="InterPro" id="IPR051699">
    <property type="entry name" value="Rpn/YhgA-like_nuclease"/>
</dbReference>
<sequence length="357" mass="39721">MVPRCFAFEHLLENLRVAAVLGIACSIVAEPPSNPHDAYFRQVLSRPADAAAELRTVLPEAIAARLDWDALELQPCSFVSQQLRSRYSDLLFRTRVGASEAYVFLLIEHQSSPDPLMAMRMLEYKVGIWSRYVRENPRTKTLPVVIPLVVHASRDGRRWECPTELSELLDIDAATRDALGDFLPRFRFVLDDLTVTSVSALCARDLTPATRVLLVLLKVAAGNRSLAIEILPLVRDFQAIVSAPGGLEVLEWAVTYILSVGETSDTELAPVFHRVGPHAEEVIMSTAERLRAEGEARGEARGVARGRAGMVLELLAVKFGPLSKETQDTVRSATDEQLRHWAARMLEVESLNEVFER</sequence>
<comment type="caution">
    <text evidence="2">The sequence shown here is derived from an EMBL/GenBank/DDBJ whole genome shotgun (WGS) entry which is preliminary data.</text>
</comment>
<dbReference type="PANTHER" id="PTHR34611:SF2">
    <property type="entry name" value="INACTIVE RECOMBINATION-PROMOTING NUCLEASE-LIKE PROTEIN RPNE-RELATED"/>
    <property type="match status" value="1"/>
</dbReference>
<organism evidence="2 3">
    <name type="scientific">Nocardia terrae</name>
    <dbReference type="NCBI Taxonomy" id="2675851"/>
    <lineage>
        <taxon>Bacteria</taxon>
        <taxon>Bacillati</taxon>
        <taxon>Actinomycetota</taxon>
        <taxon>Actinomycetes</taxon>
        <taxon>Mycobacteriales</taxon>
        <taxon>Nocardiaceae</taxon>
        <taxon>Nocardia</taxon>
    </lineage>
</organism>
<dbReference type="Pfam" id="PF04754">
    <property type="entry name" value="Transposase_31"/>
    <property type="match status" value="1"/>
</dbReference>
<dbReference type="Proteomes" id="UP000466794">
    <property type="component" value="Unassembled WGS sequence"/>
</dbReference>
<dbReference type="GO" id="GO:1990238">
    <property type="term" value="F:double-stranded DNA endonuclease activity"/>
    <property type="evidence" value="ECO:0007669"/>
    <property type="project" value="TreeGrafter"/>
</dbReference>
<reference evidence="2 3" key="1">
    <citation type="submission" date="2019-12" db="EMBL/GenBank/DDBJ databases">
        <title>Nocardia sp. nov. ET3-3 isolated from soil.</title>
        <authorList>
            <person name="Kanchanasin P."/>
            <person name="Tanasupawat S."/>
            <person name="Yuki M."/>
            <person name="Kudo T."/>
        </authorList>
    </citation>
    <scope>NUCLEOTIDE SEQUENCE [LARGE SCALE GENOMIC DNA]</scope>
    <source>
        <strain evidence="2 3">ET3-3</strain>
    </source>
</reference>
<dbReference type="AlphaFoldDB" id="A0A7K1UT61"/>
<dbReference type="InterPro" id="IPR006842">
    <property type="entry name" value="Transposase_31"/>
</dbReference>
<evidence type="ECO:0000313" key="3">
    <source>
        <dbReference type="Proteomes" id="UP000466794"/>
    </source>
</evidence>
<protein>
    <submittedName>
        <fullName evidence="2">Transposase</fullName>
    </submittedName>
</protein>
<dbReference type="PANTHER" id="PTHR34611">
    <property type="match status" value="1"/>
</dbReference>
<name>A0A7K1UT61_9NOCA</name>
<dbReference type="GO" id="GO:0006310">
    <property type="term" value="P:DNA recombination"/>
    <property type="evidence" value="ECO:0007669"/>
    <property type="project" value="TreeGrafter"/>
</dbReference>
<dbReference type="EMBL" id="WRPP01000002">
    <property type="protein sequence ID" value="MVU77542.1"/>
    <property type="molecule type" value="Genomic_DNA"/>
</dbReference>
<keyword evidence="3" id="KW-1185">Reference proteome</keyword>
<proteinExistence type="predicted"/>